<dbReference type="CDD" id="cd00616">
    <property type="entry name" value="AHBA_syn"/>
    <property type="match status" value="1"/>
</dbReference>
<accession>A0A1I4ME24</accession>
<sequence>MNRTEFIPMVDLQKEIDLLKAPLLKEMKTVLKSGEYVLGAKGEELENQIAAYTGTAYAVGVANGTDALYLSLKALNIGPGDEVITTPFTFFATAEAIAQTGAVPVFADIKEQTYTIDPEKIKEALTPKTKAVIIVHLFGKAADMEDILALAEKYNLKVIEDACQAVGTKVEDKKAGGIGNVGCFSFFPSKNLGALGDGGMIVTNEQNICDNVRELRNHGSHMRYQHSSIGVNSRLDEMQAAVLLVKLKYLELFLHKRKEIAKRYTEQLNRYVKTPETREQEGRTYHQYCIETAQRDELAAHLKKSGIASAVYYPVPLHLQKAFHYLGYQKGRFPVSEKTAERILALPIFPELSIEKQNYIISNVIQFFDQQKD</sequence>
<evidence type="ECO:0000313" key="7">
    <source>
        <dbReference type="Proteomes" id="UP000199668"/>
    </source>
</evidence>
<name>A0A1I4ME24_9BACI</name>
<dbReference type="GO" id="GO:0000271">
    <property type="term" value="P:polysaccharide biosynthetic process"/>
    <property type="evidence" value="ECO:0007669"/>
    <property type="project" value="TreeGrafter"/>
</dbReference>
<dbReference type="PIRSF" id="PIRSF000390">
    <property type="entry name" value="PLP_StrS"/>
    <property type="match status" value="1"/>
</dbReference>
<dbReference type="InterPro" id="IPR015421">
    <property type="entry name" value="PyrdxlP-dep_Trfase_major"/>
</dbReference>
<organism evidence="6 7">
    <name type="scientific">Salibacterium qingdaonense</name>
    <dbReference type="NCBI Taxonomy" id="266892"/>
    <lineage>
        <taxon>Bacteria</taxon>
        <taxon>Bacillati</taxon>
        <taxon>Bacillota</taxon>
        <taxon>Bacilli</taxon>
        <taxon>Bacillales</taxon>
        <taxon>Bacillaceae</taxon>
    </lineage>
</organism>
<dbReference type="STRING" id="266892.SAMN04488054_11161"/>
<evidence type="ECO:0000256" key="5">
    <source>
        <dbReference type="RuleBase" id="RU004508"/>
    </source>
</evidence>
<dbReference type="PANTHER" id="PTHR30244">
    <property type="entry name" value="TRANSAMINASE"/>
    <property type="match status" value="1"/>
</dbReference>
<dbReference type="InterPro" id="IPR015422">
    <property type="entry name" value="PyrdxlP-dep_Trfase_small"/>
</dbReference>
<keyword evidence="6" id="KW-0808">Transferase</keyword>
<dbReference type="Gene3D" id="3.90.1150.10">
    <property type="entry name" value="Aspartate Aminotransferase, domain 1"/>
    <property type="match status" value="1"/>
</dbReference>
<dbReference type="GO" id="GO:0008483">
    <property type="term" value="F:transaminase activity"/>
    <property type="evidence" value="ECO:0007669"/>
    <property type="project" value="UniProtKB-KW"/>
</dbReference>
<keyword evidence="7" id="KW-1185">Reference proteome</keyword>
<feature type="active site" description="Proton acceptor" evidence="3">
    <location>
        <position position="190"/>
    </location>
</feature>
<evidence type="ECO:0000256" key="3">
    <source>
        <dbReference type="PIRSR" id="PIRSR000390-1"/>
    </source>
</evidence>
<dbReference type="SUPFAM" id="SSF53383">
    <property type="entry name" value="PLP-dependent transferases"/>
    <property type="match status" value="1"/>
</dbReference>
<keyword evidence="6" id="KW-0032">Aminotransferase</keyword>
<gene>
    <name evidence="6" type="ORF">SAMN04488054_11161</name>
</gene>
<evidence type="ECO:0000256" key="2">
    <source>
        <dbReference type="ARBA" id="ARBA00037999"/>
    </source>
</evidence>
<reference evidence="6 7" key="1">
    <citation type="submission" date="2016-10" db="EMBL/GenBank/DDBJ databases">
        <authorList>
            <person name="de Groot N.N."/>
        </authorList>
    </citation>
    <scope>NUCLEOTIDE SEQUENCE [LARGE SCALE GENOMIC DNA]</scope>
    <source>
        <strain evidence="6 7">CGMCC 1.6134</strain>
    </source>
</reference>
<dbReference type="GO" id="GO:0030170">
    <property type="term" value="F:pyridoxal phosphate binding"/>
    <property type="evidence" value="ECO:0007669"/>
    <property type="project" value="UniProtKB-ARBA"/>
</dbReference>
<feature type="modified residue" description="N6-(pyridoxal phosphate)lysine" evidence="4">
    <location>
        <position position="190"/>
    </location>
</feature>
<dbReference type="Pfam" id="PF01041">
    <property type="entry name" value="DegT_DnrJ_EryC1"/>
    <property type="match status" value="1"/>
</dbReference>
<dbReference type="InterPro" id="IPR015424">
    <property type="entry name" value="PyrdxlP-dep_Trfase"/>
</dbReference>
<dbReference type="Proteomes" id="UP000199668">
    <property type="component" value="Unassembled WGS sequence"/>
</dbReference>
<evidence type="ECO:0000256" key="4">
    <source>
        <dbReference type="PIRSR" id="PIRSR000390-2"/>
    </source>
</evidence>
<keyword evidence="1 4" id="KW-0663">Pyridoxal phosphate</keyword>
<dbReference type="FunFam" id="3.40.640.10:FF:000089">
    <property type="entry name" value="Aminotransferase, DegT/DnrJ/EryC1/StrS family"/>
    <property type="match status" value="1"/>
</dbReference>
<dbReference type="InterPro" id="IPR000653">
    <property type="entry name" value="DegT/StrS_aminotransferase"/>
</dbReference>
<dbReference type="Gene3D" id="3.40.640.10">
    <property type="entry name" value="Type I PLP-dependent aspartate aminotransferase-like (Major domain)"/>
    <property type="match status" value="1"/>
</dbReference>
<evidence type="ECO:0000256" key="1">
    <source>
        <dbReference type="ARBA" id="ARBA00022898"/>
    </source>
</evidence>
<dbReference type="EMBL" id="FOTY01000011">
    <property type="protein sequence ID" value="SFM01564.1"/>
    <property type="molecule type" value="Genomic_DNA"/>
</dbReference>
<proteinExistence type="inferred from homology"/>
<protein>
    <submittedName>
        <fullName evidence="6">DegT/DnrJ/EryC1/StrS aminotransferase family protein</fullName>
    </submittedName>
</protein>
<dbReference type="PANTHER" id="PTHR30244:SF36">
    <property type="entry name" value="3-OXO-GLUCOSE-6-PHOSPHATE:GLUTAMATE AMINOTRANSFERASE"/>
    <property type="match status" value="1"/>
</dbReference>
<evidence type="ECO:0000313" key="6">
    <source>
        <dbReference type="EMBL" id="SFM01564.1"/>
    </source>
</evidence>
<comment type="similarity">
    <text evidence="2 5">Belongs to the DegT/DnrJ/EryC1 family.</text>
</comment>
<dbReference type="RefSeq" id="WP_245736932.1">
    <property type="nucleotide sequence ID" value="NZ_FOTY01000011.1"/>
</dbReference>
<dbReference type="AlphaFoldDB" id="A0A1I4ME24"/>